<gene>
    <name evidence="1" type="ORF">PMG25_14555</name>
</gene>
<sequence length="160" mass="17660">MIWLAVLLSLPIVSLSLSLETQAALQYLKVFSVKPESVDLSIPEQREQLRSHLIHVASLADHHNFGVCADEGTQGFTALAHYLSALGYPVPFNLVQLPAIAEPVYIKFNGQTLAHYHDSYTGDYRGVLISCLSSDYDQLNGTFGHFPLNLFDDQPISAKS</sequence>
<name>A0ABT7BAI6_9CYAN</name>
<dbReference type="Gene3D" id="3.30.360.10">
    <property type="entry name" value="Dihydrodipicolinate Reductase, domain 2"/>
    <property type="match status" value="1"/>
</dbReference>
<organism evidence="1 2">
    <name type="scientific">Roseofilum capinflatum BLCC-M114</name>
    <dbReference type="NCBI Taxonomy" id="3022440"/>
    <lineage>
        <taxon>Bacteria</taxon>
        <taxon>Bacillati</taxon>
        <taxon>Cyanobacteriota</taxon>
        <taxon>Cyanophyceae</taxon>
        <taxon>Desertifilales</taxon>
        <taxon>Desertifilaceae</taxon>
        <taxon>Roseofilum</taxon>
        <taxon>Roseofilum capinflatum</taxon>
    </lineage>
</organism>
<protein>
    <submittedName>
        <fullName evidence="1">DUF1824 family protein</fullName>
    </submittedName>
</protein>
<dbReference type="EMBL" id="JAQOSO010000082">
    <property type="protein sequence ID" value="MDJ1175313.1"/>
    <property type="molecule type" value="Genomic_DNA"/>
</dbReference>
<dbReference type="Pfam" id="PF08854">
    <property type="entry name" value="DUF1824"/>
    <property type="match status" value="1"/>
</dbReference>
<dbReference type="SUPFAM" id="SSF160532">
    <property type="entry name" value="Ava3019-like"/>
    <property type="match status" value="1"/>
</dbReference>
<accession>A0ABT7BAI6</accession>
<evidence type="ECO:0000313" key="1">
    <source>
        <dbReference type="EMBL" id="MDJ1175313.1"/>
    </source>
</evidence>
<reference evidence="1 2" key="1">
    <citation type="submission" date="2023-01" db="EMBL/GenBank/DDBJ databases">
        <title>Novel diversity within Roseofilum (Cyanobacteria; Desertifilaceae) from marine benthic mats with descriptions of four novel species.</title>
        <authorList>
            <person name="Wang Y."/>
            <person name="Berthold D.E."/>
            <person name="Hu J."/>
            <person name="Lefler F.W."/>
            <person name="Laughinghouse H.D. IV."/>
        </authorList>
    </citation>
    <scope>NUCLEOTIDE SEQUENCE [LARGE SCALE GENOMIC DNA]</scope>
    <source>
        <strain evidence="1 2">BLCC-M114</strain>
    </source>
</reference>
<proteinExistence type="predicted"/>
<dbReference type="RefSeq" id="WP_283767618.1">
    <property type="nucleotide sequence ID" value="NZ_JAQOSO010000082.1"/>
</dbReference>
<comment type="caution">
    <text evidence="1">The sequence shown here is derived from an EMBL/GenBank/DDBJ whole genome shotgun (WGS) entry which is preliminary data.</text>
</comment>
<evidence type="ECO:0000313" key="2">
    <source>
        <dbReference type="Proteomes" id="UP001235849"/>
    </source>
</evidence>
<dbReference type="InterPro" id="IPR014953">
    <property type="entry name" value="DUF1824"/>
</dbReference>
<keyword evidence="2" id="KW-1185">Reference proteome</keyword>
<dbReference type="Proteomes" id="UP001235849">
    <property type="component" value="Unassembled WGS sequence"/>
</dbReference>